<organism evidence="1 2">
    <name type="scientific">Pseudomonas syringae pv. coriandricola</name>
    <dbReference type="NCBI Taxonomy" id="264453"/>
    <lineage>
        <taxon>Bacteria</taxon>
        <taxon>Pseudomonadati</taxon>
        <taxon>Pseudomonadota</taxon>
        <taxon>Gammaproteobacteria</taxon>
        <taxon>Pseudomonadales</taxon>
        <taxon>Pseudomonadaceae</taxon>
        <taxon>Pseudomonas</taxon>
    </lineage>
</organism>
<dbReference type="AlphaFoldDB" id="A0A3M3JM97"/>
<reference evidence="1 2" key="1">
    <citation type="submission" date="2018-08" db="EMBL/GenBank/DDBJ databases">
        <title>Recombination of ecologically and evolutionarily significant loci maintains genetic cohesion in the Pseudomonas syringae species complex.</title>
        <authorList>
            <person name="Dillon M."/>
            <person name="Thakur S."/>
            <person name="Almeida R.N.D."/>
            <person name="Weir B.S."/>
            <person name="Guttman D.S."/>
        </authorList>
    </citation>
    <scope>NUCLEOTIDE SEQUENCE [LARGE SCALE GENOMIC DNA]</scope>
    <source>
        <strain evidence="1 2">ICMP 12341</strain>
    </source>
</reference>
<accession>A0A3M3JM97</accession>
<gene>
    <name evidence="1" type="ORF">ALQ65_00603</name>
</gene>
<dbReference type="Proteomes" id="UP000271468">
    <property type="component" value="Unassembled WGS sequence"/>
</dbReference>
<evidence type="ECO:0000313" key="2">
    <source>
        <dbReference type="Proteomes" id="UP000271468"/>
    </source>
</evidence>
<name>A0A3M3JM97_9PSED</name>
<protein>
    <submittedName>
        <fullName evidence="1">Uncharacterized protein</fullName>
    </submittedName>
</protein>
<dbReference type="EMBL" id="RBOV01000166">
    <property type="protein sequence ID" value="RMN11899.1"/>
    <property type="molecule type" value="Genomic_DNA"/>
</dbReference>
<sequence length="202" mass="21931">MIAVIVMIYIAIILSGLVALTTYNTNRTQQLFIQSEKYVNELSMVKKSLLALSTTYVETVDDTTMRYAALPMGVNRGTYHTLPAMLLKQVNPLGKPYIYCPSGSRSDVPLTVTINGGPSLTYDVATSVLVKNGRSTDYVTGSGVNTLHGAIVLAYIISPNNSFKGTTNCTDVVFDESTQSFTVLDGRVEVITDVEVESVNLE</sequence>
<evidence type="ECO:0000313" key="1">
    <source>
        <dbReference type="EMBL" id="RMN11899.1"/>
    </source>
</evidence>
<comment type="caution">
    <text evidence="1">The sequence shown here is derived from an EMBL/GenBank/DDBJ whole genome shotgun (WGS) entry which is preliminary data.</text>
</comment>
<proteinExistence type="predicted"/>
<dbReference type="RefSeq" id="WP_053481408.1">
    <property type="nucleotide sequence ID" value="NZ_RBOV01000166.1"/>
</dbReference>